<dbReference type="Proteomes" id="UP000320791">
    <property type="component" value="Unassembled WGS sequence"/>
</dbReference>
<dbReference type="AlphaFoldDB" id="A0A5C5UE03"/>
<evidence type="ECO:0000313" key="2">
    <source>
        <dbReference type="EMBL" id="TWT23987.1"/>
    </source>
</evidence>
<evidence type="ECO:0000313" key="3">
    <source>
        <dbReference type="Proteomes" id="UP000320791"/>
    </source>
</evidence>
<proteinExistence type="predicted"/>
<organism evidence="2 3">
    <name type="scientific">Corynebacterium canis</name>
    <dbReference type="NCBI Taxonomy" id="679663"/>
    <lineage>
        <taxon>Bacteria</taxon>
        <taxon>Bacillati</taxon>
        <taxon>Actinomycetota</taxon>
        <taxon>Actinomycetes</taxon>
        <taxon>Mycobacteriales</taxon>
        <taxon>Corynebacteriaceae</taxon>
        <taxon>Corynebacterium</taxon>
    </lineage>
</organism>
<sequence>MHVTTIAVMGCTQPPTWARLSILHSRVLRRNSGRIWAKNAANRLFILRYAPQRRNSGRSQVNGCTQPIRKDTQSIRFTARPAPGPPQPPQPPQHPQQPGPPQPQPPPPEPPQPHQPPPRRSFSARLRSCPTGRGFPLRPWPFQ</sequence>
<accession>A0A5C5UE03</accession>
<reference evidence="2 3" key="1">
    <citation type="submission" date="2019-08" db="EMBL/GenBank/DDBJ databases">
        <authorList>
            <person name="Lei W."/>
        </authorList>
    </citation>
    <scope>NUCLEOTIDE SEQUENCE [LARGE SCALE GENOMIC DNA]</scope>
    <source>
        <strain evidence="2 3">CCUG 58627</strain>
    </source>
</reference>
<feature type="compositionally biased region" description="Polar residues" evidence="1">
    <location>
        <begin position="53"/>
        <end position="65"/>
    </location>
</feature>
<dbReference type="EMBL" id="VOHM01000021">
    <property type="protein sequence ID" value="TWT23987.1"/>
    <property type="molecule type" value="Genomic_DNA"/>
</dbReference>
<gene>
    <name evidence="2" type="ORF">FRX94_09435</name>
</gene>
<feature type="compositionally biased region" description="Pro residues" evidence="1">
    <location>
        <begin position="82"/>
        <end position="119"/>
    </location>
</feature>
<feature type="region of interest" description="Disordered" evidence="1">
    <location>
        <begin position="51"/>
        <end position="143"/>
    </location>
</feature>
<comment type="caution">
    <text evidence="2">The sequence shown here is derived from an EMBL/GenBank/DDBJ whole genome shotgun (WGS) entry which is preliminary data.</text>
</comment>
<name>A0A5C5UE03_9CORY</name>
<keyword evidence="3" id="KW-1185">Reference proteome</keyword>
<protein>
    <submittedName>
        <fullName evidence="2">Uncharacterized protein</fullName>
    </submittedName>
</protein>
<evidence type="ECO:0000256" key="1">
    <source>
        <dbReference type="SAM" id="MobiDB-lite"/>
    </source>
</evidence>